<dbReference type="EMBL" id="LDAU01000032">
    <property type="protein sequence ID" value="KRX10278.1"/>
    <property type="molecule type" value="Genomic_DNA"/>
</dbReference>
<comment type="caution">
    <text evidence="1">The sequence shown here is derived from an EMBL/GenBank/DDBJ whole genome shotgun (WGS) entry which is preliminary data.</text>
</comment>
<name>A0A0V0R6Z2_PSEPJ</name>
<sequence length="119" mass="14070">MGQKYNQEIKSKLQNCPDEQGELHFDFQYELIQQKQHFDCLSQDSFNSSQTTSSRLTFMNSFFIQNNKNSLEKQIISQSLVNSKIQLKNQQPLKENSQLQHNEADVTFDQNKCEKYRIN</sequence>
<organism evidence="1 2">
    <name type="scientific">Pseudocohnilembus persalinus</name>
    <name type="common">Ciliate</name>
    <dbReference type="NCBI Taxonomy" id="266149"/>
    <lineage>
        <taxon>Eukaryota</taxon>
        <taxon>Sar</taxon>
        <taxon>Alveolata</taxon>
        <taxon>Ciliophora</taxon>
        <taxon>Intramacronucleata</taxon>
        <taxon>Oligohymenophorea</taxon>
        <taxon>Scuticociliatia</taxon>
        <taxon>Philasterida</taxon>
        <taxon>Pseudocohnilembidae</taxon>
        <taxon>Pseudocohnilembus</taxon>
    </lineage>
</organism>
<evidence type="ECO:0000313" key="1">
    <source>
        <dbReference type="EMBL" id="KRX10278.1"/>
    </source>
</evidence>
<protein>
    <submittedName>
        <fullName evidence="1">Uncharacterized protein</fullName>
    </submittedName>
</protein>
<keyword evidence="2" id="KW-1185">Reference proteome</keyword>
<dbReference type="AlphaFoldDB" id="A0A0V0R6Z2"/>
<evidence type="ECO:0000313" key="2">
    <source>
        <dbReference type="Proteomes" id="UP000054937"/>
    </source>
</evidence>
<proteinExistence type="predicted"/>
<reference evidence="1 2" key="1">
    <citation type="journal article" date="2015" name="Sci. Rep.">
        <title>Genome of the facultative scuticociliatosis pathogen Pseudocohnilembus persalinus provides insight into its virulence through horizontal gene transfer.</title>
        <authorList>
            <person name="Xiong J."/>
            <person name="Wang G."/>
            <person name="Cheng J."/>
            <person name="Tian M."/>
            <person name="Pan X."/>
            <person name="Warren A."/>
            <person name="Jiang C."/>
            <person name="Yuan D."/>
            <person name="Miao W."/>
        </authorList>
    </citation>
    <scope>NUCLEOTIDE SEQUENCE [LARGE SCALE GENOMIC DNA]</scope>
    <source>
        <strain evidence="1">36N120E</strain>
    </source>
</reference>
<dbReference type="Proteomes" id="UP000054937">
    <property type="component" value="Unassembled WGS sequence"/>
</dbReference>
<dbReference type="InParanoid" id="A0A0V0R6Z2"/>
<gene>
    <name evidence="1" type="ORF">PPERSA_09662</name>
</gene>
<accession>A0A0V0R6Z2</accession>